<reference evidence="2 3" key="1">
    <citation type="submission" date="2019-06" db="EMBL/GenBank/DDBJ databases">
        <title>Whole genome shotgun sequence of Microbacterium liquefaciens NBRC 15037.</title>
        <authorList>
            <person name="Hosoyama A."/>
            <person name="Uohara A."/>
            <person name="Ohji S."/>
            <person name="Ichikawa N."/>
        </authorList>
    </citation>
    <scope>NUCLEOTIDE SEQUENCE [LARGE SCALE GENOMIC DNA]</scope>
    <source>
        <strain evidence="2 3">NBRC 15037</strain>
    </source>
</reference>
<evidence type="ECO:0000313" key="2">
    <source>
        <dbReference type="EMBL" id="GEC75710.1"/>
    </source>
</evidence>
<proteinExistence type="predicted"/>
<organism evidence="2 3">
    <name type="scientific">Microbacterium maritypicum</name>
    <name type="common">Microbacterium liquefaciens</name>
    <dbReference type="NCBI Taxonomy" id="33918"/>
    <lineage>
        <taxon>Bacteria</taxon>
        <taxon>Bacillati</taxon>
        <taxon>Actinomycetota</taxon>
        <taxon>Actinomycetes</taxon>
        <taxon>Micrococcales</taxon>
        <taxon>Microbacteriaceae</taxon>
        <taxon>Microbacterium</taxon>
    </lineage>
</organism>
<dbReference type="AlphaFoldDB" id="A0A4Y4B979"/>
<sequence>MEFDRGMGPILTEAADADAAEEVGDPQAHADRETAGSDAHHASVEERAESDKDVWRVVTVVIVRIE</sequence>
<dbReference type="EMBL" id="BJNQ01000010">
    <property type="protein sequence ID" value="GEC75710.1"/>
    <property type="molecule type" value="Genomic_DNA"/>
</dbReference>
<comment type="caution">
    <text evidence="2">The sequence shown here is derived from an EMBL/GenBank/DDBJ whole genome shotgun (WGS) entry which is preliminary data.</text>
</comment>
<evidence type="ECO:0000313" key="3">
    <source>
        <dbReference type="Proteomes" id="UP000317410"/>
    </source>
</evidence>
<accession>A0A4Y4B979</accession>
<protein>
    <submittedName>
        <fullName evidence="2">Uncharacterized protein</fullName>
    </submittedName>
</protein>
<name>A0A4Y4B979_MICMQ</name>
<evidence type="ECO:0000256" key="1">
    <source>
        <dbReference type="SAM" id="MobiDB-lite"/>
    </source>
</evidence>
<dbReference type="Proteomes" id="UP000317410">
    <property type="component" value="Unassembled WGS sequence"/>
</dbReference>
<gene>
    <name evidence="2" type="ORF">MLI01_18550</name>
</gene>
<feature type="compositionally biased region" description="Basic and acidic residues" evidence="1">
    <location>
        <begin position="28"/>
        <end position="51"/>
    </location>
</feature>
<feature type="region of interest" description="Disordered" evidence="1">
    <location>
        <begin position="1"/>
        <end position="51"/>
    </location>
</feature>
<feature type="compositionally biased region" description="Acidic residues" evidence="1">
    <location>
        <begin position="15"/>
        <end position="24"/>
    </location>
</feature>